<reference evidence="2 3" key="1">
    <citation type="submission" date="2021-04" db="EMBL/GenBank/DDBJ databases">
        <title>Allobacillus sp. nov. SKP8-2 isolated from shrimp paste.</title>
        <authorList>
            <person name="Tanasupawat S."/>
            <person name="Yiamsombat S."/>
            <person name="Kanchanasin P."/>
            <person name="Kuncharoen N."/>
        </authorList>
    </citation>
    <scope>NUCLEOTIDE SEQUENCE [LARGE SCALE GENOMIC DNA]</scope>
    <source>
        <strain evidence="2 3">SKP8-2</strain>
    </source>
</reference>
<name>A0A941CVZ3_9BACI</name>
<dbReference type="RefSeq" id="WP_212371391.1">
    <property type="nucleotide sequence ID" value="NZ_JAGSIE010000043.1"/>
</dbReference>
<dbReference type="InterPro" id="IPR025889">
    <property type="entry name" value="GSP17M-like_dom"/>
</dbReference>
<sequence length="113" mass="12867">MPFVKEYTNDEELAKDVQKLRDNGVNKDNVYVLSHDDDRTNRVADNADASTIKQDFSDAVGNMFNKKGDELRSKLEEVGFSETEATNYEKEMDKGKILLIVDEDENVENVLGF</sequence>
<feature type="domain" description="General stress protein 17M-like" evidence="1">
    <location>
        <begin position="2"/>
        <end position="95"/>
    </location>
</feature>
<dbReference type="Proteomes" id="UP000675431">
    <property type="component" value="Unassembled WGS sequence"/>
</dbReference>
<proteinExistence type="predicted"/>
<gene>
    <name evidence="2" type="ORF">KC820_12145</name>
</gene>
<evidence type="ECO:0000259" key="1">
    <source>
        <dbReference type="Pfam" id="PF11181"/>
    </source>
</evidence>
<organism evidence="2 3">
    <name type="scientific">Allobacillus saliphilus</name>
    <dbReference type="NCBI Taxonomy" id="2912308"/>
    <lineage>
        <taxon>Bacteria</taxon>
        <taxon>Bacillati</taxon>
        <taxon>Bacillota</taxon>
        <taxon>Bacilli</taxon>
        <taxon>Bacillales</taxon>
        <taxon>Bacillaceae</taxon>
        <taxon>Allobacillus</taxon>
    </lineage>
</organism>
<keyword evidence="3" id="KW-1185">Reference proteome</keyword>
<accession>A0A941CVZ3</accession>
<protein>
    <submittedName>
        <fullName evidence="2">General stress protein</fullName>
    </submittedName>
</protein>
<dbReference type="EMBL" id="JAGSIE010000043">
    <property type="protein sequence ID" value="MBR7554877.1"/>
    <property type="molecule type" value="Genomic_DNA"/>
</dbReference>
<dbReference type="AlphaFoldDB" id="A0A941CVZ3"/>
<dbReference type="Pfam" id="PF11181">
    <property type="entry name" value="YflT"/>
    <property type="match status" value="1"/>
</dbReference>
<evidence type="ECO:0000313" key="3">
    <source>
        <dbReference type="Proteomes" id="UP000675431"/>
    </source>
</evidence>
<comment type="caution">
    <text evidence="2">The sequence shown here is derived from an EMBL/GenBank/DDBJ whole genome shotgun (WGS) entry which is preliminary data.</text>
</comment>
<evidence type="ECO:0000313" key="2">
    <source>
        <dbReference type="EMBL" id="MBR7554877.1"/>
    </source>
</evidence>